<name>A0A163M7B9_9BACL</name>
<dbReference type="GO" id="GO:0000156">
    <property type="term" value="F:phosphorelay response regulator activity"/>
    <property type="evidence" value="ECO:0007669"/>
    <property type="project" value="TreeGrafter"/>
</dbReference>
<evidence type="ECO:0000256" key="5">
    <source>
        <dbReference type="ARBA" id="ARBA00023163"/>
    </source>
</evidence>
<dbReference type="GeneID" id="97555609"/>
<keyword evidence="2" id="KW-0902">Two-component regulatory system</keyword>
<dbReference type="InterPro" id="IPR039420">
    <property type="entry name" value="WalR-like"/>
</dbReference>
<dbReference type="Pfam" id="PF00072">
    <property type="entry name" value="Response_reg"/>
    <property type="match status" value="1"/>
</dbReference>
<keyword evidence="1 6" id="KW-0597">Phosphoprotein</keyword>
<dbReference type="RefSeq" id="WP_006210688.1">
    <property type="nucleotide sequence ID" value="NZ_CP028366.1"/>
</dbReference>
<keyword evidence="11" id="KW-1185">Reference proteome</keyword>
<feature type="DNA-binding region" description="OmpR/PhoB-type" evidence="7">
    <location>
        <begin position="124"/>
        <end position="223"/>
    </location>
</feature>
<dbReference type="AlphaFoldDB" id="A0A163M7B9"/>
<dbReference type="SMART" id="SM00862">
    <property type="entry name" value="Trans_reg_C"/>
    <property type="match status" value="1"/>
</dbReference>
<accession>A0A163M7B9</accession>
<evidence type="ECO:0000256" key="3">
    <source>
        <dbReference type="ARBA" id="ARBA00023015"/>
    </source>
</evidence>
<dbReference type="OrthoDB" id="9790442at2"/>
<evidence type="ECO:0000259" key="8">
    <source>
        <dbReference type="PROSITE" id="PS50110"/>
    </source>
</evidence>
<reference evidence="10" key="1">
    <citation type="journal article" date="2016" name="Genome Announc.">
        <title>Draft genomes of two strains of Paenibacillus glucanolyticus with capability to degrade lignocellulose.</title>
        <authorList>
            <person name="Mathews S.L."/>
            <person name="Pawlak J."/>
            <person name="Grunden A.M."/>
        </authorList>
    </citation>
    <scope>NUCLEOTIDE SEQUENCE [LARGE SCALE GENOMIC DNA]</scope>
    <source>
        <strain evidence="10">SLM1</strain>
    </source>
</reference>
<evidence type="ECO:0000256" key="4">
    <source>
        <dbReference type="ARBA" id="ARBA00023125"/>
    </source>
</evidence>
<evidence type="ECO:0000256" key="2">
    <source>
        <dbReference type="ARBA" id="ARBA00023012"/>
    </source>
</evidence>
<evidence type="ECO:0000256" key="1">
    <source>
        <dbReference type="ARBA" id="ARBA00022553"/>
    </source>
</evidence>
<organism evidence="10 11">
    <name type="scientific">Paenibacillus glucanolyticus</name>
    <dbReference type="NCBI Taxonomy" id="59843"/>
    <lineage>
        <taxon>Bacteria</taxon>
        <taxon>Bacillati</taxon>
        <taxon>Bacillota</taxon>
        <taxon>Bacilli</taxon>
        <taxon>Bacillales</taxon>
        <taxon>Paenibacillaceae</taxon>
        <taxon>Paenibacillus</taxon>
    </lineage>
</organism>
<dbReference type="InterPro" id="IPR001867">
    <property type="entry name" value="OmpR/PhoB-type_DNA-bd"/>
</dbReference>
<keyword evidence="4 7" id="KW-0238">DNA-binding</keyword>
<dbReference type="Gene3D" id="3.40.50.2300">
    <property type="match status" value="1"/>
</dbReference>
<dbReference type="InterPro" id="IPR011006">
    <property type="entry name" value="CheY-like_superfamily"/>
</dbReference>
<dbReference type="SUPFAM" id="SSF52172">
    <property type="entry name" value="CheY-like"/>
    <property type="match status" value="1"/>
</dbReference>
<proteinExistence type="predicted"/>
<dbReference type="CDD" id="cd00383">
    <property type="entry name" value="trans_reg_C"/>
    <property type="match status" value="1"/>
</dbReference>
<dbReference type="FunFam" id="3.40.50.2300:FF:000002">
    <property type="entry name" value="DNA-binding response regulator PhoP"/>
    <property type="match status" value="1"/>
</dbReference>
<dbReference type="PANTHER" id="PTHR48111:SF22">
    <property type="entry name" value="REGULATOR OF RPOS"/>
    <property type="match status" value="1"/>
</dbReference>
<dbReference type="GO" id="GO:0032993">
    <property type="term" value="C:protein-DNA complex"/>
    <property type="evidence" value="ECO:0007669"/>
    <property type="project" value="TreeGrafter"/>
</dbReference>
<feature type="domain" description="OmpR/PhoB-type" evidence="9">
    <location>
        <begin position="124"/>
        <end position="223"/>
    </location>
</feature>
<evidence type="ECO:0000313" key="10">
    <source>
        <dbReference type="EMBL" id="KZS48807.1"/>
    </source>
</evidence>
<evidence type="ECO:0000256" key="7">
    <source>
        <dbReference type="PROSITE-ProRule" id="PRU01091"/>
    </source>
</evidence>
<dbReference type="Proteomes" id="UP000076796">
    <property type="component" value="Unassembled WGS sequence"/>
</dbReference>
<keyword evidence="3" id="KW-0805">Transcription regulation</keyword>
<dbReference type="GO" id="GO:0006355">
    <property type="term" value="P:regulation of DNA-templated transcription"/>
    <property type="evidence" value="ECO:0007669"/>
    <property type="project" value="InterPro"/>
</dbReference>
<evidence type="ECO:0000256" key="6">
    <source>
        <dbReference type="PROSITE-ProRule" id="PRU00169"/>
    </source>
</evidence>
<sequence>MKLLLVEDETALRNIIAKGLRRCNYSVDLAADGEEALEFYEVYDYDLIVLDLNLPKIDGIEVLRRVRSNNNEIKILILSARTEIEDIIKGLDDGANDYLVKPFDFNELEARIRSLLRRSFIQNDVVLTLGDMKVNTAQKFAAIYDIKFDLTKKEYSILEYLMFNKNKVISPEQLIEHVWDSEVDSFSNSLKYHIYSLKKKIRAVSANDEFIKNIRGQGYIISESKVDGNVK</sequence>
<evidence type="ECO:0000313" key="11">
    <source>
        <dbReference type="Proteomes" id="UP000076796"/>
    </source>
</evidence>
<dbReference type="InterPro" id="IPR036388">
    <property type="entry name" value="WH-like_DNA-bd_sf"/>
</dbReference>
<dbReference type="GO" id="GO:0000976">
    <property type="term" value="F:transcription cis-regulatory region binding"/>
    <property type="evidence" value="ECO:0007669"/>
    <property type="project" value="TreeGrafter"/>
</dbReference>
<protein>
    <submittedName>
        <fullName evidence="10">DNA-binding response regulator</fullName>
    </submittedName>
</protein>
<dbReference type="GO" id="GO:0005829">
    <property type="term" value="C:cytosol"/>
    <property type="evidence" value="ECO:0007669"/>
    <property type="project" value="TreeGrafter"/>
</dbReference>
<dbReference type="InterPro" id="IPR001789">
    <property type="entry name" value="Sig_transdc_resp-reg_receiver"/>
</dbReference>
<dbReference type="PROSITE" id="PS50110">
    <property type="entry name" value="RESPONSE_REGULATORY"/>
    <property type="match status" value="1"/>
</dbReference>
<evidence type="ECO:0000259" key="9">
    <source>
        <dbReference type="PROSITE" id="PS51755"/>
    </source>
</evidence>
<keyword evidence="5" id="KW-0804">Transcription</keyword>
<dbReference type="Gene3D" id="6.10.250.690">
    <property type="match status" value="1"/>
</dbReference>
<dbReference type="PROSITE" id="PS51755">
    <property type="entry name" value="OMPR_PHOB"/>
    <property type="match status" value="1"/>
</dbReference>
<feature type="domain" description="Response regulatory" evidence="8">
    <location>
        <begin position="2"/>
        <end position="116"/>
    </location>
</feature>
<feature type="modified residue" description="4-aspartylphosphate" evidence="6">
    <location>
        <position position="51"/>
    </location>
</feature>
<dbReference type="Gene3D" id="1.10.10.10">
    <property type="entry name" value="Winged helix-like DNA-binding domain superfamily/Winged helix DNA-binding domain"/>
    <property type="match status" value="1"/>
</dbReference>
<comment type="caution">
    <text evidence="10">The sequence shown here is derived from an EMBL/GenBank/DDBJ whole genome shotgun (WGS) entry which is preliminary data.</text>
</comment>
<dbReference type="SMART" id="SM00448">
    <property type="entry name" value="REC"/>
    <property type="match status" value="1"/>
</dbReference>
<dbReference type="EMBL" id="LWMH01000001">
    <property type="protein sequence ID" value="KZS48807.1"/>
    <property type="molecule type" value="Genomic_DNA"/>
</dbReference>
<gene>
    <name evidence="10" type="ORF">AWU65_24150</name>
</gene>
<dbReference type="PANTHER" id="PTHR48111">
    <property type="entry name" value="REGULATOR OF RPOS"/>
    <property type="match status" value="1"/>
</dbReference>
<dbReference type="Pfam" id="PF00486">
    <property type="entry name" value="Trans_reg_C"/>
    <property type="match status" value="1"/>
</dbReference>